<name>A0A918LEY8_STRGD</name>
<proteinExistence type="predicted"/>
<feature type="region of interest" description="Disordered" evidence="1">
    <location>
        <begin position="1"/>
        <end position="106"/>
    </location>
</feature>
<feature type="compositionally biased region" description="Low complexity" evidence="1">
    <location>
        <begin position="65"/>
        <end position="79"/>
    </location>
</feature>
<gene>
    <name evidence="2" type="ORF">GCM10010238_32840</name>
</gene>
<feature type="compositionally biased region" description="Pro residues" evidence="1">
    <location>
        <begin position="47"/>
        <end position="57"/>
    </location>
</feature>
<accession>A0A918LEY8</accession>
<sequence length="106" mass="11260">MAGTDRLRGSAVESFRVEERNTSTLYTPRYSGAARESSGRTGRRPAPGTPVRPPIAPDPLSDGQRAAPFRRAGRPAARPAPRHSQQFAIGRGDRHVPSAADTAATA</sequence>
<keyword evidence="3" id="KW-1185">Reference proteome</keyword>
<evidence type="ECO:0000256" key="1">
    <source>
        <dbReference type="SAM" id="MobiDB-lite"/>
    </source>
</evidence>
<evidence type="ECO:0000313" key="2">
    <source>
        <dbReference type="EMBL" id="GGS40628.1"/>
    </source>
</evidence>
<evidence type="ECO:0000313" key="3">
    <source>
        <dbReference type="Proteomes" id="UP000653493"/>
    </source>
</evidence>
<comment type="caution">
    <text evidence="2">The sequence shown here is derived from an EMBL/GenBank/DDBJ whole genome shotgun (WGS) entry which is preliminary data.</text>
</comment>
<dbReference type="AlphaFoldDB" id="A0A918LEY8"/>
<dbReference type="EMBL" id="BMSL01000007">
    <property type="protein sequence ID" value="GGS40628.1"/>
    <property type="molecule type" value="Genomic_DNA"/>
</dbReference>
<dbReference type="Proteomes" id="UP000653493">
    <property type="component" value="Unassembled WGS sequence"/>
</dbReference>
<organism evidence="2 3">
    <name type="scientific">Streptomyces griseoviridis</name>
    <dbReference type="NCBI Taxonomy" id="45398"/>
    <lineage>
        <taxon>Bacteria</taxon>
        <taxon>Bacillati</taxon>
        <taxon>Actinomycetota</taxon>
        <taxon>Actinomycetes</taxon>
        <taxon>Kitasatosporales</taxon>
        <taxon>Streptomycetaceae</taxon>
        <taxon>Streptomyces</taxon>
    </lineage>
</organism>
<protein>
    <submittedName>
        <fullName evidence="2">Uncharacterized protein</fullName>
    </submittedName>
</protein>
<reference evidence="2" key="1">
    <citation type="journal article" date="2014" name="Int. J. Syst. Evol. Microbiol.">
        <title>Complete genome sequence of Corynebacterium casei LMG S-19264T (=DSM 44701T), isolated from a smear-ripened cheese.</title>
        <authorList>
            <consortium name="US DOE Joint Genome Institute (JGI-PGF)"/>
            <person name="Walter F."/>
            <person name="Albersmeier A."/>
            <person name="Kalinowski J."/>
            <person name="Ruckert C."/>
        </authorList>
    </citation>
    <scope>NUCLEOTIDE SEQUENCE</scope>
    <source>
        <strain evidence="2">JCM 4234</strain>
    </source>
</reference>
<reference evidence="2" key="2">
    <citation type="submission" date="2020-09" db="EMBL/GenBank/DDBJ databases">
        <authorList>
            <person name="Sun Q."/>
            <person name="Ohkuma M."/>
        </authorList>
    </citation>
    <scope>NUCLEOTIDE SEQUENCE</scope>
    <source>
        <strain evidence="2">JCM 4234</strain>
    </source>
</reference>